<evidence type="ECO:0000313" key="3">
    <source>
        <dbReference type="Proteomes" id="UP000032247"/>
    </source>
</evidence>
<protein>
    <recommendedName>
        <fullName evidence="4">Integral inner membrane protein</fullName>
    </recommendedName>
</protein>
<evidence type="ECO:0008006" key="4">
    <source>
        <dbReference type="Google" id="ProtNLM"/>
    </source>
</evidence>
<feature type="transmembrane region" description="Helical" evidence="1">
    <location>
        <begin position="114"/>
        <end position="135"/>
    </location>
</feature>
<accession>A0A0D1KCI1</accession>
<organism evidence="2 3">
    <name type="scientific">Bacillus subtilis</name>
    <dbReference type="NCBI Taxonomy" id="1423"/>
    <lineage>
        <taxon>Bacteria</taxon>
        <taxon>Bacillati</taxon>
        <taxon>Bacillota</taxon>
        <taxon>Bacilli</taxon>
        <taxon>Bacillales</taxon>
        <taxon>Bacillaceae</taxon>
        <taxon>Bacillus</taxon>
    </lineage>
</organism>
<reference evidence="2 3" key="1">
    <citation type="submission" date="2014-12" db="EMBL/GenBank/DDBJ databases">
        <title>Comparative genome analysis of Bacillus coagulans HM-08, Clostridium butyricum HM-68, Bacillus subtilis HM-66 and Bacillus licheniformis BL-09.</title>
        <authorList>
            <person name="Zhang H."/>
        </authorList>
    </citation>
    <scope>NUCLEOTIDE SEQUENCE [LARGE SCALE GENOMIC DNA]</scope>
    <source>
        <strain evidence="2 3">HM-66</strain>
    </source>
</reference>
<dbReference type="InterPro" id="IPR047928">
    <property type="entry name" value="Perm_prefix_1"/>
</dbReference>
<feature type="transmembrane region" description="Helical" evidence="1">
    <location>
        <begin position="147"/>
        <end position="168"/>
    </location>
</feature>
<dbReference type="AlphaFoldDB" id="A0A0D1KCI1"/>
<keyword evidence="1" id="KW-0472">Membrane</keyword>
<name>A0A0D1KCI1_BACIU</name>
<dbReference type="Pfam" id="PF22564">
    <property type="entry name" value="HAAS"/>
    <property type="match status" value="1"/>
</dbReference>
<evidence type="ECO:0000313" key="2">
    <source>
        <dbReference type="EMBL" id="KIU06145.1"/>
    </source>
</evidence>
<dbReference type="Proteomes" id="UP000032247">
    <property type="component" value="Unassembled WGS sequence"/>
</dbReference>
<sequence>MDKETYVSEIKSGLKGLPEDEAMIEEIESHIEHRLFRSFQEGKSEEEAMQTLLQAFGTPTDIVSSFKKIQPVTFRAFLMFHLFCNSTLFAVGIAITIMHVWLESPFVQAVWKGISVSVWLILAAYMIYWVLIGYQGVKEFGKRGEKLVLHTILISMVPNVIFMLVFLFNVIPAALFQSLLTPWFVGTCAFATLLFPLFGRMGCYIGRRQLV</sequence>
<proteinExistence type="predicted"/>
<feature type="transmembrane region" description="Helical" evidence="1">
    <location>
        <begin position="180"/>
        <end position="199"/>
    </location>
</feature>
<feature type="transmembrane region" description="Helical" evidence="1">
    <location>
        <begin position="76"/>
        <end position="102"/>
    </location>
</feature>
<dbReference type="NCBIfam" id="NF038403">
    <property type="entry name" value="perm_prefix_1"/>
    <property type="match status" value="1"/>
</dbReference>
<dbReference type="PATRIC" id="fig|1423.173.peg.4688"/>
<keyword evidence="1" id="KW-0812">Transmembrane</keyword>
<evidence type="ECO:0000256" key="1">
    <source>
        <dbReference type="SAM" id="Phobius"/>
    </source>
</evidence>
<gene>
    <name evidence="2" type="ORF">SC09_contig4orf01184</name>
</gene>
<keyword evidence="1" id="KW-1133">Transmembrane helix</keyword>
<dbReference type="EMBL" id="JXBC01000013">
    <property type="protein sequence ID" value="KIU06145.1"/>
    <property type="molecule type" value="Genomic_DNA"/>
</dbReference>
<comment type="caution">
    <text evidence="2">The sequence shown here is derived from an EMBL/GenBank/DDBJ whole genome shotgun (WGS) entry which is preliminary data.</text>
</comment>